<name>A0AAN4YRB7_ASPOZ</name>
<reference evidence="1" key="1">
    <citation type="submission" date="2023-04" db="EMBL/GenBank/DDBJ databases">
        <title>Aspergillus oryzae NBRC 4228.</title>
        <authorList>
            <person name="Ichikawa N."/>
            <person name="Sato H."/>
            <person name="Tonouchi N."/>
        </authorList>
    </citation>
    <scope>NUCLEOTIDE SEQUENCE</scope>
    <source>
        <strain evidence="1">NBRC 4228</strain>
    </source>
</reference>
<evidence type="ECO:0000313" key="1">
    <source>
        <dbReference type="EMBL" id="GMG35594.1"/>
    </source>
</evidence>
<organism evidence="1 2">
    <name type="scientific">Aspergillus oryzae</name>
    <name type="common">Yellow koji mold</name>
    <dbReference type="NCBI Taxonomy" id="5062"/>
    <lineage>
        <taxon>Eukaryota</taxon>
        <taxon>Fungi</taxon>
        <taxon>Dikarya</taxon>
        <taxon>Ascomycota</taxon>
        <taxon>Pezizomycotina</taxon>
        <taxon>Eurotiomycetes</taxon>
        <taxon>Eurotiomycetidae</taxon>
        <taxon>Eurotiales</taxon>
        <taxon>Aspergillaceae</taxon>
        <taxon>Aspergillus</taxon>
        <taxon>Aspergillus subgen. Circumdati</taxon>
    </lineage>
</organism>
<sequence>MSPTFLAGVLSQSSTKSCLSIEIYAPRASWSTTDVSVESWTSEIKISGIENTLKTLQAATERFCVSTCLELLPDECHHGYNRRTFLGLGSGRRNEDVRVKSVKYQPQLPLIVLHPGP</sequence>
<dbReference type="Proteomes" id="UP001165205">
    <property type="component" value="Unassembled WGS sequence"/>
</dbReference>
<dbReference type="AlphaFoldDB" id="A0AAN4YRB7"/>
<accession>A0AAN4YRB7</accession>
<evidence type="ECO:0000313" key="2">
    <source>
        <dbReference type="Proteomes" id="UP001165205"/>
    </source>
</evidence>
<proteinExistence type="predicted"/>
<protein>
    <submittedName>
        <fullName evidence="1">Unnamed protein product</fullName>
    </submittedName>
</protein>
<gene>
    <name evidence="1" type="ORF">Aory04_001078700</name>
</gene>
<dbReference type="EMBL" id="BSYA01000172">
    <property type="protein sequence ID" value="GMG35594.1"/>
    <property type="molecule type" value="Genomic_DNA"/>
</dbReference>
<comment type="caution">
    <text evidence="1">The sequence shown here is derived from an EMBL/GenBank/DDBJ whole genome shotgun (WGS) entry which is preliminary data.</text>
</comment>